<sequence length="655" mass="72690">MNRGYMAFYLFFCALIALAVWMLAYSLILQIAWKDGRILHLMTTTNPLAPFQQFMAYANSRSLQLAAAAASVPALAAGAATAAFGLKRPSNPLGDAAFQDVASLRRGRWFRKDGLVLGRMGTRLLRRNDDRHHLIIGPTRSGKGVGYVIPNALTFPGSMIVTDLKGEIFDLTAGYRKANGHQVFLFSPGAERTHRWNPLDFVRADRGSRTIDIQNMAAVLIPETVGSDNAVWQGTAQQVIAGVISYVLESPRFANRRNFGEVNAFFNSGIDLQESMKRIVEDDGGLSRFTVESFNAYVSLNERAARSALLDIQKALAPFRNERVVAATAVTDMDLVSLQRRPVTVYLAPNITDMTILRPLLTLFVQQVMDLLTRKYDPKALPVLFLLDEFRQLKKMDEILNKLPYVAGYNIKLAFVIQDLKNLDEIYGETSRHSLLGNCGLQLILGANDQATADYVSRALGKRTIRYQSESRTLELLGLPRRTRVEQIRERDLMMPQEIRQMPEDRMVLLVEGQRPIFGSKLRYHATEPYRRAVDKAQYPGIDIPDVELGPVSIRTDAIVPVPATREPVEVDIAASAPPRPQPTRRVARAIKAEPARSVSNGAERVSRSARRLKAAVSASITQAPEMPAVSRKAIEDILALTIPDPLDVGLGEAT</sequence>
<dbReference type="InterPro" id="IPR051539">
    <property type="entry name" value="T4SS-coupling_protein"/>
</dbReference>
<dbReference type="InterPro" id="IPR003688">
    <property type="entry name" value="TraG/VirD4"/>
</dbReference>
<feature type="transmembrane region" description="Helical" evidence="8">
    <location>
        <begin position="6"/>
        <end position="33"/>
    </location>
</feature>
<evidence type="ECO:0000256" key="6">
    <source>
        <dbReference type="ARBA" id="ARBA00022989"/>
    </source>
</evidence>
<dbReference type="CDD" id="cd01127">
    <property type="entry name" value="TrwB_TraG_TraD_VirD4"/>
    <property type="match status" value="2"/>
</dbReference>
<gene>
    <name evidence="9" type="ORF">DEM27_24405</name>
</gene>
<accession>A0A2U2DK60</accession>
<dbReference type="PANTHER" id="PTHR37937">
    <property type="entry name" value="CONJUGATIVE TRANSFER: DNA TRANSPORT"/>
    <property type="match status" value="1"/>
</dbReference>
<dbReference type="GO" id="GO:0005886">
    <property type="term" value="C:plasma membrane"/>
    <property type="evidence" value="ECO:0007669"/>
    <property type="project" value="UniProtKB-SubCell"/>
</dbReference>
<name>A0A2U2DK60_9HYPH</name>
<dbReference type="PANTHER" id="PTHR37937:SF1">
    <property type="entry name" value="CONJUGATIVE TRANSFER: DNA TRANSPORT"/>
    <property type="match status" value="1"/>
</dbReference>
<evidence type="ECO:0000256" key="3">
    <source>
        <dbReference type="ARBA" id="ARBA00022475"/>
    </source>
</evidence>
<dbReference type="AlphaFoldDB" id="A0A2U2DK60"/>
<dbReference type="Proteomes" id="UP000245252">
    <property type="component" value="Unassembled WGS sequence"/>
</dbReference>
<dbReference type="Pfam" id="PF02534">
    <property type="entry name" value="T4SS-DNA_transf"/>
    <property type="match status" value="1"/>
</dbReference>
<comment type="similarity">
    <text evidence="2">Belongs to the VirD4/TraG family.</text>
</comment>
<keyword evidence="6 8" id="KW-1133">Transmembrane helix</keyword>
<keyword evidence="3" id="KW-1003">Cell membrane</keyword>
<evidence type="ECO:0000313" key="10">
    <source>
        <dbReference type="Proteomes" id="UP000245252"/>
    </source>
</evidence>
<keyword evidence="4 8" id="KW-0812">Transmembrane</keyword>
<dbReference type="Gene3D" id="3.40.50.300">
    <property type="entry name" value="P-loop containing nucleotide triphosphate hydrolases"/>
    <property type="match status" value="1"/>
</dbReference>
<dbReference type="SUPFAM" id="SSF52540">
    <property type="entry name" value="P-loop containing nucleoside triphosphate hydrolases"/>
    <property type="match status" value="1"/>
</dbReference>
<evidence type="ECO:0000313" key="9">
    <source>
        <dbReference type="EMBL" id="PWE53684.1"/>
    </source>
</evidence>
<evidence type="ECO:0000256" key="8">
    <source>
        <dbReference type="SAM" id="Phobius"/>
    </source>
</evidence>
<evidence type="ECO:0000256" key="5">
    <source>
        <dbReference type="ARBA" id="ARBA00022971"/>
    </source>
</evidence>
<proteinExistence type="inferred from homology"/>
<comment type="subcellular location">
    <subcellularLocation>
        <location evidence="1">Cell membrane</location>
        <topology evidence="1">Multi-pass membrane protein</topology>
    </subcellularLocation>
</comment>
<dbReference type="EMBL" id="QFBC01000014">
    <property type="protein sequence ID" value="PWE53684.1"/>
    <property type="molecule type" value="Genomic_DNA"/>
</dbReference>
<reference evidence="9 10" key="1">
    <citation type="submission" date="2018-05" db="EMBL/GenBank/DDBJ databases">
        <title>The draft genome of strain NS-104.</title>
        <authorList>
            <person name="Hang P."/>
            <person name="Jiang J."/>
        </authorList>
    </citation>
    <scope>NUCLEOTIDE SEQUENCE [LARGE SCALE GENOMIC DNA]</scope>
    <source>
        <strain evidence="9 10">NS-104</strain>
    </source>
</reference>
<evidence type="ECO:0000256" key="4">
    <source>
        <dbReference type="ARBA" id="ARBA00022692"/>
    </source>
</evidence>
<keyword evidence="7 8" id="KW-0472">Membrane</keyword>
<evidence type="ECO:0000256" key="7">
    <source>
        <dbReference type="ARBA" id="ARBA00023136"/>
    </source>
</evidence>
<dbReference type="OrthoDB" id="9759295at2"/>
<evidence type="ECO:0000256" key="1">
    <source>
        <dbReference type="ARBA" id="ARBA00004651"/>
    </source>
</evidence>
<comment type="caution">
    <text evidence="9">The sequence shown here is derived from an EMBL/GenBank/DDBJ whole genome shotgun (WGS) entry which is preliminary data.</text>
</comment>
<keyword evidence="10" id="KW-1185">Reference proteome</keyword>
<organism evidence="9 10">
    <name type="scientific">Metarhizobium album</name>
    <dbReference type="NCBI Taxonomy" id="2182425"/>
    <lineage>
        <taxon>Bacteria</taxon>
        <taxon>Pseudomonadati</taxon>
        <taxon>Pseudomonadota</taxon>
        <taxon>Alphaproteobacteria</taxon>
        <taxon>Hyphomicrobiales</taxon>
        <taxon>Rhizobiaceae</taxon>
        <taxon>Metarhizobium</taxon>
    </lineage>
</organism>
<keyword evidence="5" id="KW-0184">Conjugation</keyword>
<protein>
    <submittedName>
        <fullName evidence="9">Conjugal transfer protein TraG</fullName>
    </submittedName>
</protein>
<dbReference type="InterPro" id="IPR027417">
    <property type="entry name" value="P-loop_NTPase"/>
</dbReference>
<dbReference type="RefSeq" id="WP_109460852.1">
    <property type="nucleotide sequence ID" value="NZ_QFBC01000014.1"/>
</dbReference>
<evidence type="ECO:0000256" key="2">
    <source>
        <dbReference type="ARBA" id="ARBA00008806"/>
    </source>
</evidence>